<dbReference type="Pfam" id="PF06271">
    <property type="entry name" value="RDD"/>
    <property type="match status" value="1"/>
</dbReference>
<dbReference type="Proteomes" id="UP000460435">
    <property type="component" value="Unassembled WGS sequence"/>
</dbReference>
<accession>A0A7K3M8J9</accession>
<comment type="subcellular location">
    <subcellularLocation>
        <location evidence="1">Cell membrane</location>
        <topology evidence="1">Multi-pass membrane protein</topology>
    </subcellularLocation>
</comment>
<evidence type="ECO:0000256" key="2">
    <source>
        <dbReference type="ARBA" id="ARBA00022475"/>
    </source>
</evidence>
<evidence type="ECO:0000256" key="4">
    <source>
        <dbReference type="ARBA" id="ARBA00022989"/>
    </source>
</evidence>
<evidence type="ECO:0000256" key="5">
    <source>
        <dbReference type="ARBA" id="ARBA00023136"/>
    </source>
</evidence>
<reference evidence="8 9" key="1">
    <citation type="submission" date="2019-11" db="EMBL/GenBank/DDBJ databases">
        <authorList>
            <person name="Li X.-J."/>
            <person name="Feng X.-M."/>
        </authorList>
    </citation>
    <scope>NUCLEOTIDE SEQUENCE [LARGE SCALE GENOMIC DNA]</scope>
    <source>
        <strain evidence="8 9">XMNu-373</strain>
    </source>
</reference>
<feature type="transmembrane region" description="Helical" evidence="6">
    <location>
        <begin position="20"/>
        <end position="42"/>
    </location>
</feature>
<evidence type="ECO:0000259" key="7">
    <source>
        <dbReference type="Pfam" id="PF06271"/>
    </source>
</evidence>
<dbReference type="AlphaFoldDB" id="A0A7K3M8J9"/>
<feature type="transmembrane region" description="Helical" evidence="6">
    <location>
        <begin position="63"/>
        <end position="83"/>
    </location>
</feature>
<proteinExistence type="predicted"/>
<organism evidence="8 9">
    <name type="scientific">Phytoactinopolyspora mesophila</name>
    <dbReference type="NCBI Taxonomy" id="2650750"/>
    <lineage>
        <taxon>Bacteria</taxon>
        <taxon>Bacillati</taxon>
        <taxon>Actinomycetota</taxon>
        <taxon>Actinomycetes</taxon>
        <taxon>Jiangellales</taxon>
        <taxon>Jiangellaceae</taxon>
        <taxon>Phytoactinopolyspora</taxon>
    </lineage>
</organism>
<sequence length="183" mass="18820">MSVVVPRLRVTGHYAGVVSRAAGALLDVGIVLGSFTAGLAGFDLLTRTLIGGALADDRTGPGWTVALAVWAFLYVYLSLAIAGRTPGKGIVGLRVVKADGATLSAGRALLRTLVFPLSGLVAGLGFALALVQREHRALHDLIAGTAVVYDWGGRVAELPGPLSEFLARRAGAEYAARPSSSAD</sequence>
<name>A0A7K3M8J9_9ACTN</name>
<gene>
    <name evidence="8" type="ORF">F7O44_21655</name>
</gene>
<feature type="domain" description="RDD" evidence="7">
    <location>
        <begin position="14"/>
        <end position="144"/>
    </location>
</feature>
<evidence type="ECO:0000256" key="3">
    <source>
        <dbReference type="ARBA" id="ARBA00022692"/>
    </source>
</evidence>
<evidence type="ECO:0000256" key="6">
    <source>
        <dbReference type="SAM" id="Phobius"/>
    </source>
</evidence>
<dbReference type="InterPro" id="IPR051791">
    <property type="entry name" value="Pra-immunoreactive"/>
</dbReference>
<evidence type="ECO:0000313" key="8">
    <source>
        <dbReference type="EMBL" id="NDL59681.1"/>
    </source>
</evidence>
<dbReference type="GO" id="GO:0005886">
    <property type="term" value="C:plasma membrane"/>
    <property type="evidence" value="ECO:0007669"/>
    <property type="project" value="UniProtKB-SubCell"/>
</dbReference>
<keyword evidence="4 6" id="KW-1133">Transmembrane helix</keyword>
<dbReference type="PANTHER" id="PTHR36115:SF6">
    <property type="entry name" value="PROLINE-RICH ANTIGEN HOMOLOG"/>
    <property type="match status" value="1"/>
</dbReference>
<comment type="caution">
    <text evidence="8">The sequence shown here is derived from an EMBL/GenBank/DDBJ whole genome shotgun (WGS) entry which is preliminary data.</text>
</comment>
<evidence type="ECO:0000313" key="9">
    <source>
        <dbReference type="Proteomes" id="UP000460435"/>
    </source>
</evidence>
<evidence type="ECO:0000256" key="1">
    <source>
        <dbReference type="ARBA" id="ARBA00004651"/>
    </source>
</evidence>
<keyword evidence="9" id="KW-1185">Reference proteome</keyword>
<dbReference type="PANTHER" id="PTHR36115">
    <property type="entry name" value="PROLINE-RICH ANTIGEN HOMOLOG-RELATED"/>
    <property type="match status" value="1"/>
</dbReference>
<dbReference type="RefSeq" id="WP_162452374.1">
    <property type="nucleotide sequence ID" value="NZ_WLZY01000008.1"/>
</dbReference>
<protein>
    <recommendedName>
        <fullName evidence="7">RDD domain-containing protein</fullName>
    </recommendedName>
</protein>
<keyword evidence="2" id="KW-1003">Cell membrane</keyword>
<feature type="transmembrane region" description="Helical" evidence="6">
    <location>
        <begin position="113"/>
        <end position="131"/>
    </location>
</feature>
<keyword evidence="3 6" id="KW-0812">Transmembrane</keyword>
<keyword evidence="5 6" id="KW-0472">Membrane</keyword>
<dbReference type="EMBL" id="WLZY01000008">
    <property type="protein sequence ID" value="NDL59681.1"/>
    <property type="molecule type" value="Genomic_DNA"/>
</dbReference>
<dbReference type="InterPro" id="IPR010432">
    <property type="entry name" value="RDD"/>
</dbReference>